<keyword evidence="3" id="KW-0378">Hydrolase</keyword>
<feature type="region of interest" description="Disordered" evidence="5">
    <location>
        <begin position="209"/>
        <end position="231"/>
    </location>
</feature>
<dbReference type="SMART" id="SM00849">
    <property type="entry name" value="Lactamase_B"/>
    <property type="match status" value="1"/>
</dbReference>
<dbReference type="SUPFAM" id="SSF56281">
    <property type="entry name" value="Metallo-hydrolase/oxidoreductase"/>
    <property type="match status" value="1"/>
</dbReference>
<dbReference type="PANTHER" id="PTHR46233:SF3">
    <property type="entry name" value="HYDROXYACYLGLUTATHIONE HYDROLASE GLOC"/>
    <property type="match status" value="1"/>
</dbReference>
<proteinExistence type="predicted"/>
<evidence type="ECO:0000313" key="8">
    <source>
        <dbReference type="Proteomes" id="UP000664209"/>
    </source>
</evidence>
<dbReference type="CDD" id="cd06262">
    <property type="entry name" value="metallo-hydrolase-like_MBL-fold"/>
    <property type="match status" value="1"/>
</dbReference>
<evidence type="ECO:0000256" key="4">
    <source>
        <dbReference type="ARBA" id="ARBA00022833"/>
    </source>
</evidence>
<keyword evidence="8" id="KW-1185">Reference proteome</keyword>
<dbReference type="GO" id="GO:0016787">
    <property type="term" value="F:hydrolase activity"/>
    <property type="evidence" value="ECO:0007669"/>
    <property type="project" value="UniProtKB-KW"/>
</dbReference>
<dbReference type="PANTHER" id="PTHR46233">
    <property type="entry name" value="HYDROXYACYLGLUTATHIONE HYDROLASE GLOC"/>
    <property type="match status" value="1"/>
</dbReference>
<keyword evidence="4" id="KW-0862">Zinc</keyword>
<evidence type="ECO:0000256" key="5">
    <source>
        <dbReference type="SAM" id="MobiDB-lite"/>
    </source>
</evidence>
<dbReference type="InterPro" id="IPR051453">
    <property type="entry name" value="MBL_Glyoxalase_II"/>
</dbReference>
<dbReference type="Gene3D" id="3.60.15.10">
    <property type="entry name" value="Ribonuclease Z/Hydroxyacylglutathione hydrolase-like"/>
    <property type="match status" value="1"/>
</dbReference>
<accession>A0A939RS85</accession>
<organism evidence="7 8">
    <name type="scientific">Actinotalea soli</name>
    <dbReference type="NCBI Taxonomy" id="2819234"/>
    <lineage>
        <taxon>Bacteria</taxon>
        <taxon>Bacillati</taxon>
        <taxon>Actinomycetota</taxon>
        <taxon>Actinomycetes</taxon>
        <taxon>Micrococcales</taxon>
        <taxon>Cellulomonadaceae</taxon>
        <taxon>Actinotalea</taxon>
    </lineage>
</organism>
<dbReference type="Proteomes" id="UP000664209">
    <property type="component" value="Unassembled WGS sequence"/>
</dbReference>
<dbReference type="RefSeq" id="WP_208054123.1">
    <property type="nucleotide sequence ID" value="NZ_JAGEMK010000001.1"/>
</dbReference>
<dbReference type="Pfam" id="PF00753">
    <property type="entry name" value="Lactamase_B"/>
    <property type="match status" value="1"/>
</dbReference>
<reference evidence="7" key="1">
    <citation type="submission" date="2021-03" db="EMBL/GenBank/DDBJ databases">
        <title>Actinotalea soli sp. nov., isolated from soil.</title>
        <authorList>
            <person name="Ping W."/>
            <person name="Zhang J."/>
        </authorList>
    </citation>
    <scope>NUCLEOTIDE SEQUENCE</scope>
    <source>
        <strain evidence="7">BY-33</strain>
    </source>
</reference>
<evidence type="ECO:0000313" key="7">
    <source>
        <dbReference type="EMBL" id="MBO1750472.1"/>
    </source>
</evidence>
<evidence type="ECO:0000256" key="1">
    <source>
        <dbReference type="ARBA" id="ARBA00001947"/>
    </source>
</evidence>
<comment type="caution">
    <text evidence="7">The sequence shown here is derived from an EMBL/GenBank/DDBJ whole genome shotgun (WGS) entry which is preliminary data.</text>
</comment>
<protein>
    <submittedName>
        <fullName evidence="7">MBL fold metallo-hydrolase</fullName>
    </submittedName>
</protein>
<sequence>MLIRTVVSPLLGTNCYVVADDAARCLVVDPGAGVVDEVRQVVDESGWTPVAVLVTHGHVDHTWSAAELCGAYGVALHLHEADLPQVADPFGALGPLGGQLAQTAASAGMQYDPAGRVEPFTCAEAGAGAARADLDLGDREAPFAVAALHAPGHTAGSTVYVLEDGTALTGDVLFAGTIGRTDLPGGDGAAMERTLGHLATLPEETVLLPGHGPSSSIGAELRSNPYLRTAR</sequence>
<dbReference type="EMBL" id="JAGEMK010000001">
    <property type="protein sequence ID" value="MBO1750472.1"/>
    <property type="molecule type" value="Genomic_DNA"/>
</dbReference>
<dbReference type="AlphaFoldDB" id="A0A939RS85"/>
<dbReference type="InterPro" id="IPR036866">
    <property type="entry name" value="RibonucZ/Hydroxyglut_hydro"/>
</dbReference>
<comment type="cofactor">
    <cofactor evidence="1">
        <name>Zn(2+)</name>
        <dbReference type="ChEBI" id="CHEBI:29105"/>
    </cofactor>
</comment>
<gene>
    <name evidence="7" type="ORF">J4G33_01490</name>
</gene>
<dbReference type="GO" id="GO:0046872">
    <property type="term" value="F:metal ion binding"/>
    <property type="evidence" value="ECO:0007669"/>
    <property type="project" value="UniProtKB-KW"/>
</dbReference>
<evidence type="ECO:0000256" key="3">
    <source>
        <dbReference type="ARBA" id="ARBA00022801"/>
    </source>
</evidence>
<evidence type="ECO:0000259" key="6">
    <source>
        <dbReference type="SMART" id="SM00849"/>
    </source>
</evidence>
<dbReference type="InterPro" id="IPR001279">
    <property type="entry name" value="Metallo-B-lactamas"/>
</dbReference>
<evidence type="ECO:0000256" key="2">
    <source>
        <dbReference type="ARBA" id="ARBA00022723"/>
    </source>
</evidence>
<feature type="domain" description="Metallo-beta-lactamase" evidence="6">
    <location>
        <begin position="12"/>
        <end position="211"/>
    </location>
</feature>
<keyword evidence="2" id="KW-0479">Metal-binding</keyword>
<name>A0A939RS85_9CELL</name>